<dbReference type="OrthoDB" id="8016097at2759"/>
<dbReference type="GO" id="GO:0003676">
    <property type="term" value="F:nucleic acid binding"/>
    <property type="evidence" value="ECO:0007669"/>
    <property type="project" value="InterPro"/>
</dbReference>
<proteinExistence type="predicted"/>
<dbReference type="InterPro" id="IPR004875">
    <property type="entry name" value="DDE_SF_endonuclease_dom"/>
</dbReference>
<evidence type="ECO:0000313" key="2">
    <source>
        <dbReference type="EMBL" id="RPA99543.1"/>
    </source>
</evidence>
<dbReference type="Proteomes" id="UP000276215">
    <property type="component" value="Unassembled WGS sequence"/>
</dbReference>
<keyword evidence="3" id="KW-1185">Reference proteome</keyword>
<evidence type="ECO:0000259" key="1">
    <source>
        <dbReference type="Pfam" id="PF03184"/>
    </source>
</evidence>
<gene>
    <name evidence="2" type="ORF">L873DRAFT_1905326</name>
</gene>
<dbReference type="EMBL" id="ML120386">
    <property type="protein sequence ID" value="RPA99543.1"/>
    <property type="molecule type" value="Genomic_DNA"/>
</dbReference>
<feature type="non-terminal residue" evidence="2">
    <location>
        <position position="185"/>
    </location>
</feature>
<accession>A0A3N4JMR8</accession>
<reference evidence="2 3" key="1">
    <citation type="journal article" date="2018" name="Nat. Ecol. Evol.">
        <title>Pezizomycetes genomes reveal the molecular basis of ectomycorrhizal truffle lifestyle.</title>
        <authorList>
            <person name="Murat C."/>
            <person name="Payen T."/>
            <person name="Noel B."/>
            <person name="Kuo A."/>
            <person name="Morin E."/>
            <person name="Chen J."/>
            <person name="Kohler A."/>
            <person name="Krizsan K."/>
            <person name="Balestrini R."/>
            <person name="Da Silva C."/>
            <person name="Montanini B."/>
            <person name="Hainaut M."/>
            <person name="Levati E."/>
            <person name="Barry K.W."/>
            <person name="Belfiori B."/>
            <person name="Cichocki N."/>
            <person name="Clum A."/>
            <person name="Dockter R.B."/>
            <person name="Fauchery L."/>
            <person name="Guy J."/>
            <person name="Iotti M."/>
            <person name="Le Tacon F."/>
            <person name="Lindquist E.A."/>
            <person name="Lipzen A."/>
            <person name="Malagnac F."/>
            <person name="Mello A."/>
            <person name="Molinier V."/>
            <person name="Miyauchi S."/>
            <person name="Poulain J."/>
            <person name="Riccioni C."/>
            <person name="Rubini A."/>
            <person name="Sitrit Y."/>
            <person name="Splivallo R."/>
            <person name="Traeger S."/>
            <person name="Wang M."/>
            <person name="Zifcakova L."/>
            <person name="Wipf D."/>
            <person name="Zambonelli A."/>
            <person name="Paolocci F."/>
            <person name="Nowrousian M."/>
            <person name="Ottonello S."/>
            <person name="Baldrian P."/>
            <person name="Spatafora J.W."/>
            <person name="Henrissat B."/>
            <person name="Nagy L.G."/>
            <person name="Aury J.M."/>
            <person name="Wincker P."/>
            <person name="Grigoriev I.V."/>
            <person name="Bonfante P."/>
            <person name="Martin F.M."/>
        </authorList>
    </citation>
    <scope>NUCLEOTIDE SEQUENCE [LARGE SCALE GENOMIC DNA]</scope>
    <source>
        <strain evidence="2 3">120613-1</strain>
    </source>
</reference>
<sequence>MDQTPLSFEYLSGRTYNQQCEKMIWVQGSQQSGWDKRQARIQLTVFADAVPHVKPLIFFCGQGVGNTVMAEKALYDPRVVVKFNPKAYANSTNVVEWLDEQVIPVLGGWPTLMVLDMFGSHKTNEVLDTMRVHDITLSVIPGGCISMVQPLDISINRPFKDILKVSIIKVNHQNQRRGVLINPIT</sequence>
<protein>
    <recommendedName>
        <fullName evidence="1">DDE-1 domain-containing protein</fullName>
    </recommendedName>
</protein>
<evidence type="ECO:0000313" key="3">
    <source>
        <dbReference type="Proteomes" id="UP000276215"/>
    </source>
</evidence>
<dbReference type="AlphaFoldDB" id="A0A3N4JMR8"/>
<dbReference type="Pfam" id="PF03184">
    <property type="entry name" value="DDE_1"/>
    <property type="match status" value="1"/>
</dbReference>
<dbReference type="STRING" id="1336337.A0A3N4JMR8"/>
<name>A0A3N4JMR8_9PEZI</name>
<organism evidence="2 3">
    <name type="scientific">Choiromyces venosus 120613-1</name>
    <dbReference type="NCBI Taxonomy" id="1336337"/>
    <lineage>
        <taxon>Eukaryota</taxon>
        <taxon>Fungi</taxon>
        <taxon>Dikarya</taxon>
        <taxon>Ascomycota</taxon>
        <taxon>Pezizomycotina</taxon>
        <taxon>Pezizomycetes</taxon>
        <taxon>Pezizales</taxon>
        <taxon>Tuberaceae</taxon>
        <taxon>Choiromyces</taxon>
    </lineage>
</organism>
<feature type="domain" description="DDE-1" evidence="1">
    <location>
        <begin position="77"/>
        <end position="174"/>
    </location>
</feature>